<dbReference type="AlphaFoldDB" id="A0A0Q9XY17"/>
<evidence type="ECO:0000313" key="2">
    <source>
        <dbReference type="Proteomes" id="UP000053881"/>
    </source>
</evidence>
<evidence type="ECO:0000313" key="1">
    <source>
        <dbReference type="EMBL" id="KRG09650.1"/>
    </source>
</evidence>
<dbReference type="Gene3D" id="3.90.1200.10">
    <property type="match status" value="1"/>
</dbReference>
<dbReference type="Proteomes" id="UP000053881">
    <property type="component" value="Unassembled WGS sequence"/>
</dbReference>
<name>A0A0Q9XY17_9BACI</name>
<gene>
    <name evidence="1" type="ORF">ACA29_22710</name>
</gene>
<sequence>MAYRGEVDLDAHIRKVSLFVTFDQVSYLLEGLRARDQDWISEGLELLEEDRANNFETETNGA</sequence>
<proteinExistence type="predicted"/>
<organism evidence="1 2">
    <name type="scientific">Lederbergia galactosidilytica</name>
    <dbReference type="NCBI Taxonomy" id="217031"/>
    <lineage>
        <taxon>Bacteria</taxon>
        <taxon>Bacillati</taxon>
        <taxon>Bacillota</taxon>
        <taxon>Bacilli</taxon>
        <taxon>Bacillales</taxon>
        <taxon>Bacillaceae</taxon>
        <taxon>Lederbergia</taxon>
    </lineage>
</organism>
<dbReference type="EMBL" id="LGPB01000138">
    <property type="protein sequence ID" value="KRG09650.1"/>
    <property type="molecule type" value="Genomic_DNA"/>
</dbReference>
<reference evidence="1 2" key="1">
    <citation type="submission" date="2015-06" db="EMBL/GenBank/DDBJ databases">
        <title>Genome sequencing project of Bacillus galactosidilyticus PL133.</title>
        <authorList>
            <person name="Gaiero J."/>
            <person name="Nicol R."/>
            <person name="Habash M."/>
        </authorList>
    </citation>
    <scope>NUCLEOTIDE SEQUENCE [LARGE SCALE GENOMIC DNA]</scope>
    <source>
        <strain evidence="1 2">PL133</strain>
    </source>
</reference>
<protein>
    <submittedName>
        <fullName evidence="1">Uncharacterized protein</fullName>
    </submittedName>
</protein>
<comment type="caution">
    <text evidence="1">The sequence shown here is derived from an EMBL/GenBank/DDBJ whole genome shotgun (WGS) entry which is preliminary data.</text>
</comment>
<accession>A0A0Q9XY17</accession>
<dbReference type="PATRIC" id="fig|217031.4.peg.7718"/>